<evidence type="ECO:0000313" key="2">
    <source>
        <dbReference type="Proteomes" id="UP001417504"/>
    </source>
</evidence>
<accession>A0AAP0EEV0</accession>
<reference evidence="1 2" key="1">
    <citation type="submission" date="2024-01" db="EMBL/GenBank/DDBJ databases">
        <title>Genome assemblies of Stephania.</title>
        <authorList>
            <person name="Yang L."/>
        </authorList>
    </citation>
    <scope>NUCLEOTIDE SEQUENCE [LARGE SCALE GENOMIC DNA]</scope>
    <source>
        <strain evidence="1">QJT</strain>
        <tissue evidence="1">Leaf</tissue>
    </source>
</reference>
<gene>
    <name evidence="1" type="ORF">Sjap_023514</name>
</gene>
<comment type="caution">
    <text evidence="1">The sequence shown here is derived from an EMBL/GenBank/DDBJ whole genome shotgun (WGS) entry which is preliminary data.</text>
</comment>
<name>A0AAP0EEV0_9MAGN</name>
<keyword evidence="2" id="KW-1185">Reference proteome</keyword>
<dbReference type="AlphaFoldDB" id="A0AAP0EEV0"/>
<dbReference type="EMBL" id="JBBNAE010000010">
    <property type="protein sequence ID" value="KAK9090337.1"/>
    <property type="molecule type" value="Genomic_DNA"/>
</dbReference>
<sequence>MGAYKAPGPDGWSPIFFQSQWEVVGDTVTTTVKNFFSNGVLLPGSNDTLLFLIPKTISPESFSAL</sequence>
<organism evidence="1 2">
    <name type="scientific">Stephania japonica</name>
    <dbReference type="NCBI Taxonomy" id="461633"/>
    <lineage>
        <taxon>Eukaryota</taxon>
        <taxon>Viridiplantae</taxon>
        <taxon>Streptophyta</taxon>
        <taxon>Embryophyta</taxon>
        <taxon>Tracheophyta</taxon>
        <taxon>Spermatophyta</taxon>
        <taxon>Magnoliopsida</taxon>
        <taxon>Ranunculales</taxon>
        <taxon>Menispermaceae</taxon>
        <taxon>Menispermoideae</taxon>
        <taxon>Cissampelideae</taxon>
        <taxon>Stephania</taxon>
    </lineage>
</organism>
<proteinExistence type="predicted"/>
<evidence type="ECO:0000313" key="1">
    <source>
        <dbReference type="EMBL" id="KAK9090337.1"/>
    </source>
</evidence>
<protein>
    <submittedName>
        <fullName evidence="1">Uncharacterized protein</fullName>
    </submittedName>
</protein>
<dbReference type="Proteomes" id="UP001417504">
    <property type="component" value="Unassembled WGS sequence"/>
</dbReference>